<evidence type="ECO:0000313" key="3">
    <source>
        <dbReference type="EMBL" id="CAG8565610.1"/>
    </source>
</evidence>
<keyword evidence="4" id="KW-1185">Reference proteome</keyword>
<dbReference type="OrthoDB" id="25620at2759"/>
<dbReference type="Proteomes" id="UP000789342">
    <property type="component" value="Unassembled WGS sequence"/>
</dbReference>
<dbReference type="InterPro" id="IPR006571">
    <property type="entry name" value="TLDc_dom"/>
</dbReference>
<feature type="region of interest" description="Disordered" evidence="1">
    <location>
        <begin position="1"/>
        <end position="58"/>
    </location>
</feature>
<evidence type="ECO:0000259" key="2">
    <source>
        <dbReference type="PROSITE" id="PS51886"/>
    </source>
</evidence>
<proteinExistence type="predicted"/>
<dbReference type="PANTHER" id="PTHR23354">
    <property type="entry name" value="NUCLEOLAR PROTEIN 7/ESTROGEN RECEPTOR COACTIVATOR-RELATED"/>
    <property type="match status" value="1"/>
</dbReference>
<organism evidence="3 4">
    <name type="scientific">Acaulospora morrowiae</name>
    <dbReference type="NCBI Taxonomy" id="94023"/>
    <lineage>
        <taxon>Eukaryota</taxon>
        <taxon>Fungi</taxon>
        <taxon>Fungi incertae sedis</taxon>
        <taxon>Mucoromycota</taxon>
        <taxon>Glomeromycotina</taxon>
        <taxon>Glomeromycetes</taxon>
        <taxon>Diversisporales</taxon>
        <taxon>Acaulosporaceae</taxon>
        <taxon>Acaulospora</taxon>
    </lineage>
</organism>
<evidence type="ECO:0000256" key="1">
    <source>
        <dbReference type="SAM" id="MobiDB-lite"/>
    </source>
</evidence>
<accession>A0A9N9BJ03</accession>
<dbReference type="AlphaFoldDB" id="A0A9N9BJ03"/>
<gene>
    <name evidence="3" type="ORF">AMORRO_LOCUS6224</name>
</gene>
<reference evidence="3" key="1">
    <citation type="submission" date="2021-06" db="EMBL/GenBank/DDBJ databases">
        <authorList>
            <person name="Kallberg Y."/>
            <person name="Tangrot J."/>
            <person name="Rosling A."/>
        </authorList>
    </citation>
    <scope>NUCLEOTIDE SEQUENCE</scope>
    <source>
        <strain evidence="3">CL551</strain>
    </source>
</reference>
<sequence length="507" mass="57899">MTPASVTPSRNSLDDEFDEEARSFSSPRSPQSSSSTSPSSSTQSLTKDNRIGYDYYPPLSPEDVKNDFWDSIYNRSPSESSITFEYQHRRSSLPSVASSTSSCFSYRQDKAPLRWRNKHVLNSKNQAIGQSTNTSIAGQNHIKYSYREAMDVICGGEVQNSYPRQECESSNVTPFTSVTTLSNISESLDPSILNSDGIFKLSELHMISLLQRDDLEIPEVEIWNKVIAWGVKNAFTEDQFDADVSKWSPKDFEALAKTLRNCIYWIRFHQIEPHDFAKSVLPYRPIIPPFIIGNFLRQQITGHIQLTPLLAPPRIASTLVDSSIITGRHATILESWIKENELSDEIFSCKFNLLYRGSRDGVSPKKFHRRCDNQGPTILIVKIFGSDQIVGGYNPISYQRTRKIWMRNAKEKMENLKKMDSFIFSFQARYYPEETAVISRVLSQRAKEATIKHRLGPCFGMGPDLSVKLDVKDKTTKLYPVSYEHSILDRENVEWEDFEIFQVVKAS</sequence>
<protein>
    <submittedName>
        <fullName evidence="3">11189_t:CDS:1</fullName>
    </submittedName>
</protein>
<dbReference type="PROSITE" id="PS51886">
    <property type="entry name" value="TLDC"/>
    <property type="match status" value="1"/>
</dbReference>
<name>A0A9N9BJ03_9GLOM</name>
<dbReference type="Pfam" id="PF07534">
    <property type="entry name" value="TLD"/>
    <property type="match status" value="1"/>
</dbReference>
<feature type="compositionally biased region" description="Polar residues" evidence="1">
    <location>
        <begin position="1"/>
        <end position="11"/>
    </location>
</feature>
<feature type="domain" description="TLDc" evidence="2">
    <location>
        <begin position="323"/>
        <end position="507"/>
    </location>
</feature>
<feature type="compositionally biased region" description="Low complexity" evidence="1">
    <location>
        <begin position="23"/>
        <end position="44"/>
    </location>
</feature>
<dbReference type="EMBL" id="CAJVPV010004052">
    <property type="protein sequence ID" value="CAG8565610.1"/>
    <property type="molecule type" value="Genomic_DNA"/>
</dbReference>
<evidence type="ECO:0000313" key="4">
    <source>
        <dbReference type="Proteomes" id="UP000789342"/>
    </source>
</evidence>
<comment type="caution">
    <text evidence="3">The sequence shown here is derived from an EMBL/GenBank/DDBJ whole genome shotgun (WGS) entry which is preliminary data.</text>
</comment>